<feature type="region of interest" description="Disordered" evidence="1">
    <location>
        <begin position="82"/>
        <end position="111"/>
    </location>
</feature>
<evidence type="ECO:0000256" key="1">
    <source>
        <dbReference type="SAM" id="MobiDB-lite"/>
    </source>
</evidence>
<gene>
    <name evidence="2" type="ORF">DKX38_024089</name>
</gene>
<keyword evidence="3" id="KW-1185">Reference proteome</keyword>
<evidence type="ECO:0000313" key="2">
    <source>
        <dbReference type="EMBL" id="KAB5519770.1"/>
    </source>
</evidence>
<comment type="caution">
    <text evidence="2">The sequence shown here is derived from an EMBL/GenBank/DDBJ whole genome shotgun (WGS) entry which is preliminary data.</text>
</comment>
<name>A0A5N5JQS3_9ROSI</name>
<sequence>MPQVDLETLVSACAGVACDRKIACETLAATTSTNNNHSQPPPPPPDSPDVAEVPPDFPPESFWLSKDAELDWFSTNAYYERKDSTKGNSNSANLNPNLIPNPNHNSSNSQRFSSLHAKASIIGLPKTGKSTYVVDTKKRRNCNHGNTRLFFPKRSGSTGKSDSTGMIEPSSPKVSCMGRVRSKKDRHRSLRKKQQQEQLSSKSIGKKESSRKDKKKKKGFFASLKTIFRCKSNIKDISQRTGNDTSYGGSVSESYTFEKSSDIRDRLPASDRDAPHRRSFGMEPVAAEPVGGLGGMTRVNEVKGRRSAFVCGRDWWAPVGLIKV</sequence>
<dbReference type="Proteomes" id="UP000326939">
    <property type="component" value="Chromosome 16"/>
</dbReference>
<feature type="compositionally biased region" description="Polar residues" evidence="1">
    <location>
        <begin position="155"/>
        <end position="164"/>
    </location>
</feature>
<proteinExistence type="predicted"/>
<dbReference type="EMBL" id="VDCV01000016">
    <property type="protein sequence ID" value="KAB5519770.1"/>
    <property type="molecule type" value="Genomic_DNA"/>
</dbReference>
<dbReference type="PANTHER" id="PTHR34120:SF2">
    <property type="entry name" value="OS01G0860900 PROTEIN"/>
    <property type="match status" value="1"/>
</dbReference>
<reference evidence="3" key="1">
    <citation type="journal article" date="2019" name="Gigascience">
        <title>De novo genome assembly of the endangered Acer yangbiense, a plant species with extremely small populations endemic to Yunnan Province, China.</title>
        <authorList>
            <person name="Yang J."/>
            <person name="Wariss H.M."/>
            <person name="Tao L."/>
            <person name="Zhang R."/>
            <person name="Yun Q."/>
            <person name="Hollingsworth P."/>
            <person name="Dao Z."/>
            <person name="Luo G."/>
            <person name="Guo H."/>
            <person name="Ma Y."/>
            <person name="Sun W."/>
        </authorList>
    </citation>
    <scope>NUCLEOTIDE SEQUENCE [LARGE SCALE GENOMIC DNA]</scope>
    <source>
        <strain evidence="3">cv. br00</strain>
    </source>
</reference>
<dbReference type="PANTHER" id="PTHR34120">
    <property type="entry name" value="EXPRESSED PROTEIN"/>
    <property type="match status" value="1"/>
</dbReference>
<feature type="compositionally biased region" description="Basic and acidic residues" evidence="1">
    <location>
        <begin position="259"/>
        <end position="276"/>
    </location>
</feature>
<feature type="region of interest" description="Disordered" evidence="1">
    <location>
        <begin position="144"/>
        <end position="216"/>
    </location>
</feature>
<organism evidence="2 3">
    <name type="scientific">Salix brachista</name>
    <dbReference type="NCBI Taxonomy" id="2182728"/>
    <lineage>
        <taxon>Eukaryota</taxon>
        <taxon>Viridiplantae</taxon>
        <taxon>Streptophyta</taxon>
        <taxon>Embryophyta</taxon>
        <taxon>Tracheophyta</taxon>
        <taxon>Spermatophyta</taxon>
        <taxon>Magnoliopsida</taxon>
        <taxon>eudicotyledons</taxon>
        <taxon>Gunneridae</taxon>
        <taxon>Pentapetalae</taxon>
        <taxon>rosids</taxon>
        <taxon>fabids</taxon>
        <taxon>Malpighiales</taxon>
        <taxon>Salicaceae</taxon>
        <taxon>Saliceae</taxon>
        <taxon>Salix</taxon>
    </lineage>
</organism>
<feature type="region of interest" description="Disordered" evidence="1">
    <location>
        <begin position="31"/>
        <end position="58"/>
    </location>
</feature>
<feature type="region of interest" description="Disordered" evidence="1">
    <location>
        <begin position="258"/>
        <end position="277"/>
    </location>
</feature>
<protein>
    <submittedName>
        <fullName evidence="2">Uncharacterized protein</fullName>
    </submittedName>
</protein>
<feature type="compositionally biased region" description="Low complexity" evidence="1">
    <location>
        <begin position="88"/>
        <end position="109"/>
    </location>
</feature>
<dbReference type="AlphaFoldDB" id="A0A5N5JQS3"/>
<feature type="compositionally biased region" description="Basic residues" evidence="1">
    <location>
        <begin position="180"/>
        <end position="193"/>
    </location>
</feature>
<evidence type="ECO:0000313" key="3">
    <source>
        <dbReference type="Proteomes" id="UP000326939"/>
    </source>
</evidence>
<accession>A0A5N5JQS3</accession>